<dbReference type="Pfam" id="PF00400">
    <property type="entry name" value="WD40"/>
    <property type="match status" value="1"/>
</dbReference>
<dbReference type="PANTHER" id="PTHR19861">
    <property type="entry name" value="WD40 REPEAT PROTEIN SWD2"/>
    <property type="match status" value="1"/>
</dbReference>
<name>A0A835J6S5_9ROSI</name>
<evidence type="ECO:0000256" key="3">
    <source>
        <dbReference type="ARBA" id="ARBA00022737"/>
    </source>
</evidence>
<dbReference type="GO" id="GO:0048188">
    <property type="term" value="C:Set1C/COMPASS complex"/>
    <property type="evidence" value="ECO:0007669"/>
    <property type="project" value="TreeGrafter"/>
</dbReference>
<evidence type="ECO:0000256" key="1">
    <source>
        <dbReference type="ARBA" id="ARBA00004123"/>
    </source>
</evidence>
<sequence>MAMISVTELDDDTVRKGGKINSVDFDRKDDLLVTASEDDSVRLYDIASAKSNHYVICQCMIIDVFATSKAIKPNIASLVISTDFFREFCIYVVDPQLHTTNKVLSLLWHWKWVLLNCDSRSYGKGPFDTFLVGGGTAEVCDIKFSNDGKSMLLTTTCNNICVLDAYGGDKFSFLGMDTSVLVSLKVPDSLSP</sequence>
<dbReference type="Proteomes" id="UP000657918">
    <property type="component" value="Unassembled WGS sequence"/>
</dbReference>
<comment type="subcellular location">
    <subcellularLocation>
        <location evidence="1">Nucleus</location>
    </subcellularLocation>
</comment>
<proteinExistence type="predicted"/>
<organism evidence="6 7">
    <name type="scientific">Salix dunnii</name>
    <dbReference type="NCBI Taxonomy" id="1413687"/>
    <lineage>
        <taxon>Eukaryota</taxon>
        <taxon>Viridiplantae</taxon>
        <taxon>Streptophyta</taxon>
        <taxon>Embryophyta</taxon>
        <taxon>Tracheophyta</taxon>
        <taxon>Spermatophyta</taxon>
        <taxon>Magnoliopsida</taxon>
        <taxon>eudicotyledons</taxon>
        <taxon>Gunneridae</taxon>
        <taxon>Pentapetalae</taxon>
        <taxon>rosids</taxon>
        <taxon>fabids</taxon>
        <taxon>Malpighiales</taxon>
        <taxon>Salicaceae</taxon>
        <taxon>Saliceae</taxon>
        <taxon>Salix</taxon>
    </lineage>
</organism>
<comment type="caution">
    <text evidence="6">The sequence shown here is derived from an EMBL/GenBank/DDBJ whole genome shotgun (WGS) entry which is preliminary data.</text>
</comment>
<dbReference type="PANTHER" id="PTHR19861:SF9">
    <property type="entry name" value="PROTEIN ANTHESIS POMOTING FACTOR 1"/>
    <property type="match status" value="1"/>
</dbReference>
<dbReference type="GO" id="GO:0003682">
    <property type="term" value="F:chromatin binding"/>
    <property type="evidence" value="ECO:0007669"/>
    <property type="project" value="TreeGrafter"/>
</dbReference>
<dbReference type="PROSITE" id="PS50082">
    <property type="entry name" value="WD_REPEATS_2"/>
    <property type="match status" value="1"/>
</dbReference>
<dbReference type="InterPro" id="IPR036322">
    <property type="entry name" value="WD40_repeat_dom_sf"/>
</dbReference>
<keyword evidence="3" id="KW-0677">Repeat</keyword>
<evidence type="ECO:0000313" key="6">
    <source>
        <dbReference type="EMBL" id="KAF9663558.1"/>
    </source>
</evidence>
<dbReference type="AlphaFoldDB" id="A0A835J6S5"/>
<evidence type="ECO:0000256" key="5">
    <source>
        <dbReference type="PROSITE-ProRule" id="PRU00221"/>
    </source>
</evidence>
<dbReference type="InterPro" id="IPR015943">
    <property type="entry name" value="WD40/YVTN_repeat-like_dom_sf"/>
</dbReference>
<dbReference type="InterPro" id="IPR037867">
    <property type="entry name" value="Swd2/WDR82"/>
</dbReference>
<keyword evidence="7" id="KW-1185">Reference proteome</keyword>
<dbReference type="InterPro" id="IPR001680">
    <property type="entry name" value="WD40_rpt"/>
</dbReference>
<dbReference type="SUPFAM" id="SSF50978">
    <property type="entry name" value="WD40 repeat-like"/>
    <property type="match status" value="1"/>
</dbReference>
<keyword evidence="2 5" id="KW-0853">WD repeat</keyword>
<evidence type="ECO:0000256" key="2">
    <source>
        <dbReference type="ARBA" id="ARBA00022574"/>
    </source>
</evidence>
<reference evidence="6 7" key="1">
    <citation type="submission" date="2020-10" db="EMBL/GenBank/DDBJ databases">
        <title>Plant Genome Project.</title>
        <authorList>
            <person name="Zhang R.-G."/>
        </authorList>
    </citation>
    <scope>NUCLEOTIDE SEQUENCE [LARGE SCALE GENOMIC DNA]</scope>
    <source>
        <strain evidence="6">FAFU-HL-1</strain>
        <tissue evidence="6">Leaf</tissue>
    </source>
</reference>
<accession>A0A835J6S5</accession>
<dbReference type="Gene3D" id="2.130.10.10">
    <property type="entry name" value="YVTN repeat-like/Quinoprotein amine dehydrogenase"/>
    <property type="match status" value="1"/>
</dbReference>
<keyword evidence="4" id="KW-0539">Nucleus</keyword>
<gene>
    <name evidence="6" type="ORF">SADUNF_Sadunf17G0063900</name>
</gene>
<dbReference type="OrthoDB" id="27537at2759"/>
<dbReference type="EMBL" id="JADGMS010000017">
    <property type="protein sequence ID" value="KAF9663558.1"/>
    <property type="molecule type" value="Genomic_DNA"/>
</dbReference>
<dbReference type="SMART" id="SM00320">
    <property type="entry name" value="WD40"/>
    <property type="match status" value="2"/>
</dbReference>
<evidence type="ECO:0000256" key="4">
    <source>
        <dbReference type="ARBA" id="ARBA00023242"/>
    </source>
</evidence>
<evidence type="ECO:0000313" key="7">
    <source>
        <dbReference type="Proteomes" id="UP000657918"/>
    </source>
</evidence>
<protein>
    <submittedName>
        <fullName evidence="6">Uncharacterized protein</fullName>
    </submittedName>
</protein>
<feature type="repeat" description="WD" evidence="5">
    <location>
        <begin position="20"/>
        <end position="54"/>
    </location>
</feature>